<name>A0A919XUE5_9BACL</name>
<proteinExistence type="predicted"/>
<reference evidence="1 2" key="1">
    <citation type="submission" date="2021-03" db="EMBL/GenBank/DDBJ databases">
        <title>Antimicrobial resistance genes in bacteria isolated from Japanese honey, and their potential for conferring macrolide and lincosamide resistance in the American foulbrood pathogen Paenibacillus larvae.</title>
        <authorList>
            <person name="Okamoto M."/>
            <person name="Kumagai M."/>
            <person name="Kanamori H."/>
            <person name="Takamatsu D."/>
        </authorList>
    </citation>
    <scope>NUCLEOTIDE SEQUENCE [LARGE SCALE GENOMIC DNA]</scope>
    <source>
        <strain evidence="1 2">J41TS12</strain>
    </source>
</reference>
<organism evidence="1 2">
    <name type="scientific">Paenibacillus antibioticophila</name>
    <dbReference type="NCBI Taxonomy" id="1274374"/>
    <lineage>
        <taxon>Bacteria</taxon>
        <taxon>Bacillati</taxon>
        <taxon>Bacillota</taxon>
        <taxon>Bacilli</taxon>
        <taxon>Bacillales</taxon>
        <taxon>Paenibacillaceae</taxon>
        <taxon>Paenibacillus</taxon>
    </lineage>
</organism>
<protein>
    <submittedName>
        <fullName evidence="1">Uncharacterized protein</fullName>
    </submittedName>
</protein>
<accession>A0A919XUE5</accession>
<sequence>MILITLTGKVLSETEILIEQAKLNAVLEGTTPSTQYPACMPQAASLLQYRIYQQPCVNCSIS</sequence>
<evidence type="ECO:0000313" key="2">
    <source>
        <dbReference type="Proteomes" id="UP000681162"/>
    </source>
</evidence>
<evidence type="ECO:0000313" key="1">
    <source>
        <dbReference type="EMBL" id="GIO36588.1"/>
    </source>
</evidence>
<keyword evidence="2" id="KW-1185">Reference proteome</keyword>
<comment type="caution">
    <text evidence="1">The sequence shown here is derived from an EMBL/GenBank/DDBJ whole genome shotgun (WGS) entry which is preliminary data.</text>
</comment>
<gene>
    <name evidence="1" type="ORF">J41TS12_14490</name>
</gene>
<dbReference type="EMBL" id="BORR01000004">
    <property type="protein sequence ID" value="GIO36588.1"/>
    <property type="molecule type" value="Genomic_DNA"/>
</dbReference>
<dbReference type="Proteomes" id="UP000681162">
    <property type="component" value="Unassembled WGS sequence"/>
</dbReference>
<dbReference type="AlphaFoldDB" id="A0A919XUE5"/>